<proteinExistence type="inferred from homology"/>
<feature type="transmembrane region" description="Helical" evidence="5">
    <location>
        <begin position="313"/>
        <end position="330"/>
    </location>
</feature>
<dbReference type="SUPFAM" id="SSF51735">
    <property type="entry name" value="NAD(P)-binding Rossmann-fold domains"/>
    <property type="match status" value="1"/>
</dbReference>
<dbReference type="InterPro" id="IPR020904">
    <property type="entry name" value="Sc_DH/Rdtase_CS"/>
</dbReference>
<dbReference type="GO" id="GO:0016491">
    <property type="term" value="F:oxidoreductase activity"/>
    <property type="evidence" value="ECO:0007669"/>
    <property type="project" value="UniProtKB-KW"/>
</dbReference>
<gene>
    <name evidence="6" type="ORF">H3309_13125</name>
</gene>
<dbReference type="NCBIfam" id="NF005495">
    <property type="entry name" value="PRK07109.1"/>
    <property type="match status" value="1"/>
</dbReference>
<keyword evidence="7" id="KW-1185">Reference proteome</keyword>
<keyword evidence="2" id="KW-0560">Oxidoreductase</keyword>
<organism evidence="6 7">
    <name type="scientific">Sandaracinobacteroides saxicola</name>
    <dbReference type="NCBI Taxonomy" id="2759707"/>
    <lineage>
        <taxon>Bacteria</taxon>
        <taxon>Pseudomonadati</taxon>
        <taxon>Pseudomonadota</taxon>
        <taxon>Alphaproteobacteria</taxon>
        <taxon>Sphingomonadales</taxon>
        <taxon>Sphingosinicellaceae</taxon>
        <taxon>Sandaracinobacteroides</taxon>
    </lineage>
</organism>
<dbReference type="PRINTS" id="PR00080">
    <property type="entry name" value="SDRFAMILY"/>
</dbReference>
<accession>A0A7G5IFZ7</accession>
<dbReference type="RefSeq" id="WP_182295134.1">
    <property type="nucleotide sequence ID" value="NZ_CP059851.1"/>
</dbReference>
<feature type="region of interest" description="Disordered" evidence="4">
    <location>
        <begin position="270"/>
        <end position="290"/>
    </location>
</feature>
<dbReference type="Pfam" id="PF00106">
    <property type="entry name" value="adh_short"/>
    <property type="match status" value="1"/>
</dbReference>
<dbReference type="InterPro" id="IPR002347">
    <property type="entry name" value="SDR_fam"/>
</dbReference>
<reference evidence="6 7" key="1">
    <citation type="submission" date="2020-07" db="EMBL/GenBank/DDBJ databases">
        <title>Complete genome sequence for Sandaracinobacter sp. M6.</title>
        <authorList>
            <person name="Tang Y."/>
            <person name="Liu Q."/>
            <person name="Guo Z."/>
            <person name="Lei P."/>
            <person name="Huang B."/>
        </authorList>
    </citation>
    <scope>NUCLEOTIDE SEQUENCE [LARGE SCALE GENOMIC DNA]</scope>
    <source>
        <strain evidence="6 7">M6</strain>
    </source>
</reference>
<dbReference type="Gene3D" id="3.40.50.720">
    <property type="entry name" value="NAD(P)-binding Rossmann-like Domain"/>
    <property type="match status" value="1"/>
</dbReference>
<evidence type="ECO:0000256" key="4">
    <source>
        <dbReference type="SAM" id="MobiDB-lite"/>
    </source>
</evidence>
<evidence type="ECO:0000313" key="7">
    <source>
        <dbReference type="Proteomes" id="UP000515292"/>
    </source>
</evidence>
<dbReference type="Proteomes" id="UP000515292">
    <property type="component" value="Chromosome"/>
</dbReference>
<dbReference type="EMBL" id="CP059851">
    <property type="protein sequence ID" value="QMW22289.1"/>
    <property type="molecule type" value="Genomic_DNA"/>
</dbReference>
<evidence type="ECO:0000256" key="1">
    <source>
        <dbReference type="ARBA" id="ARBA00006484"/>
    </source>
</evidence>
<feature type="compositionally biased region" description="Basic and acidic residues" evidence="4">
    <location>
        <begin position="281"/>
        <end position="290"/>
    </location>
</feature>
<dbReference type="PRINTS" id="PR00081">
    <property type="entry name" value="GDHRDH"/>
</dbReference>
<dbReference type="KEGG" id="sand:H3309_13125"/>
<name>A0A7G5IFZ7_9SPHN</name>
<keyword evidence="5" id="KW-1133">Transmembrane helix</keyword>
<keyword evidence="5" id="KW-0472">Membrane</keyword>
<dbReference type="PANTHER" id="PTHR44196">
    <property type="entry name" value="DEHYDROGENASE/REDUCTASE SDR FAMILY MEMBER 7B"/>
    <property type="match status" value="1"/>
</dbReference>
<protein>
    <submittedName>
        <fullName evidence="6">SDR family NAD(P)-dependent oxidoreductase</fullName>
    </submittedName>
</protein>
<evidence type="ECO:0000256" key="3">
    <source>
        <dbReference type="RuleBase" id="RU000363"/>
    </source>
</evidence>
<dbReference type="GO" id="GO:0016020">
    <property type="term" value="C:membrane"/>
    <property type="evidence" value="ECO:0007669"/>
    <property type="project" value="TreeGrafter"/>
</dbReference>
<dbReference type="InterPro" id="IPR036291">
    <property type="entry name" value="NAD(P)-bd_dom_sf"/>
</dbReference>
<sequence length="338" mass="35594">MSSIPQPKPLRDQAIVITGASSGIGMATALAAAQQGARVALFARTTTALDEVAQQIRAAGGIVLVRSGDVADRAALEALAEDTFAAFGRIDTWVNNAGVSIYGAMDRISEADLRRLFDTNLFGVINGSLAALPHLKASGGTLINLGSQLADMAVPVQGYYVASKFAVKGFTDALRQELEHDQAPVGVTLIKPAAIGTPFPDHAKNITGRRATLPAPIYSPHDVARTILHAAQTRVRDAYVGGAAPASVAMGRLSPRLADLFSAKVMADTMTGEAAPPPPDNLHHGQSDARLFGKHEEKRIRRSSYTAMRTRPMTTFAVGAMALGALLIGLRKRQTVVA</sequence>
<evidence type="ECO:0000313" key="6">
    <source>
        <dbReference type="EMBL" id="QMW22289.1"/>
    </source>
</evidence>
<comment type="similarity">
    <text evidence="1 3">Belongs to the short-chain dehydrogenases/reductases (SDR) family.</text>
</comment>
<dbReference type="PROSITE" id="PS00061">
    <property type="entry name" value="ADH_SHORT"/>
    <property type="match status" value="1"/>
</dbReference>
<keyword evidence="5" id="KW-0812">Transmembrane</keyword>
<evidence type="ECO:0000256" key="5">
    <source>
        <dbReference type="SAM" id="Phobius"/>
    </source>
</evidence>
<dbReference type="PANTHER" id="PTHR44196:SF1">
    <property type="entry name" value="DEHYDROGENASE_REDUCTASE SDR FAMILY MEMBER 7B"/>
    <property type="match status" value="1"/>
</dbReference>
<evidence type="ECO:0000256" key="2">
    <source>
        <dbReference type="ARBA" id="ARBA00023002"/>
    </source>
</evidence>
<dbReference type="AlphaFoldDB" id="A0A7G5IFZ7"/>